<keyword evidence="4" id="KW-0686">Riboflavin biosynthesis</keyword>
<dbReference type="PANTHER" id="PTHR21327">
    <property type="entry name" value="GTP CYCLOHYDROLASE II-RELATED"/>
    <property type="match status" value="1"/>
</dbReference>
<dbReference type="GO" id="GO:0046872">
    <property type="term" value="F:metal ion binding"/>
    <property type="evidence" value="ECO:0007669"/>
    <property type="project" value="UniProtKB-KW"/>
</dbReference>
<comment type="function">
    <text evidence="1">Catalyzes the conversion of D-ribulose 5-phosphate to formate and 3,4-dihydroxy-2-butanone 4-phosphate.</text>
</comment>
<sequence>MLARPGHTEAAVDLAKLAGVTPVAYIIEILADVASFATTQSVNDALRIGRGVLCAPMATERAEALALSQMVAHNTEKFGTKFTVSVDHRENTTGVSAVDCRMCKLGMTLI</sequence>
<evidence type="ECO:0000256" key="5">
    <source>
        <dbReference type="ARBA" id="ARBA00022723"/>
    </source>
</evidence>
<protein>
    <recommendedName>
        <fullName evidence="3">3,4-dihydroxy-2-butanone-4-phosphate synthase</fullName>
        <ecNumber evidence="3">4.1.99.12</ecNumber>
    </recommendedName>
</protein>
<gene>
    <name evidence="6" type="ORF">H7R52_05830</name>
</gene>
<comment type="caution">
    <text evidence="6">The sequence shown here is derived from an EMBL/GenBank/DDBJ whole genome shotgun (WGS) entry which is preliminary data.</text>
</comment>
<dbReference type="SUPFAM" id="SSF55821">
    <property type="entry name" value="YrdC/RibB"/>
    <property type="match status" value="2"/>
</dbReference>
<dbReference type="Proteomes" id="UP000650485">
    <property type="component" value="Unassembled WGS sequence"/>
</dbReference>
<evidence type="ECO:0000256" key="3">
    <source>
        <dbReference type="ARBA" id="ARBA00012153"/>
    </source>
</evidence>
<dbReference type="InterPro" id="IPR017945">
    <property type="entry name" value="DHBP_synth_RibB-like_a/b_dom"/>
</dbReference>
<dbReference type="PANTHER" id="PTHR21327:SF18">
    <property type="entry name" value="3,4-DIHYDROXY-2-BUTANONE 4-PHOSPHATE SYNTHASE"/>
    <property type="match status" value="1"/>
</dbReference>
<comment type="pathway">
    <text evidence="2">Cofactor biosynthesis; riboflavin biosynthesis; 2-hydroxy-3-oxobutyl phosphate from D-ribulose 5-phosphate: step 1/1.</text>
</comment>
<dbReference type="GO" id="GO:0008686">
    <property type="term" value="F:3,4-dihydroxy-2-butanone-4-phosphate synthase activity"/>
    <property type="evidence" value="ECO:0007669"/>
    <property type="project" value="UniProtKB-EC"/>
</dbReference>
<accession>A0A923NDB7</accession>
<name>A0A923NDB7_WEICO</name>
<dbReference type="Pfam" id="PF00926">
    <property type="entry name" value="DHBP_synthase"/>
    <property type="match status" value="2"/>
</dbReference>
<dbReference type="AlphaFoldDB" id="A0A923NDB7"/>
<evidence type="ECO:0000256" key="4">
    <source>
        <dbReference type="ARBA" id="ARBA00022619"/>
    </source>
</evidence>
<organism evidence="6 7">
    <name type="scientific">Weissella confusa</name>
    <name type="common">Lactobacillus confusus</name>
    <dbReference type="NCBI Taxonomy" id="1583"/>
    <lineage>
        <taxon>Bacteria</taxon>
        <taxon>Bacillati</taxon>
        <taxon>Bacillota</taxon>
        <taxon>Bacilli</taxon>
        <taxon>Lactobacillales</taxon>
        <taxon>Lactobacillaceae</taxon>
        <taxon>Weissella</taxon>
    </lineage>
</organism>
<evidence type="ECO:0000313" key="7">
    <source>
        <dbReference type="Proteomes" id="UP000650485"/>
    </source>
</evidence>
<dbReference type="EMBL" id="JACSZT010000004">
    <property type="protein sequence ID" value="MBC6498447.1"/>
    <property type="molecule type" value="Genomic_DNA"/>
</dbReference>
<dbReference type="EC" id="4.1.99.12" evidence="3"/>
<dbReference type="InterPro" id="IPR000422">
    <property type="entry name" value="DHBP_synthase_RibB"/>
</dbReference>
<proteinExistence type="predicted"/>
<keyword evidence="5" id="KW-0479">Metal-binding</keyword>
<dbReference type="GO" id="GO:0009231">
    <property type="term" value="P:riboflavin biosynthetic process"/>
    <property type="evidence" value="ECO:0007669"/>
    <property type="project" value="UniProtKB-KW"/>
</dbReference>
<evidence type="ECO:0000313" key="6">
    <source>
        <dbReference type="EMBL" id="MBC6498447.1"/>
    </source>
</evidence>
<dbReference type="GO" id="GO:0005829">
    <property type="term" value="C:cytosol"/>
    <property type="evidence" value="ECO:0007669"/>
    <property type="project" value="TreeGrafter"/>
</dbReference>
<evidence type="ECO:0000256" key="1">
    <source>
        <dbReference type="ARBA" id="ARBA00002284"/>
    </source>
</evidence>
<evidence type="ECO:0000256" key="2">
    <source>
        <dbReference type="ARBA" id="ARBA00004904"/>
    </source>
</evidence>
<reference evidence="6" key="1">
    <citation type="submission" date="2020-08" db="EMBL/GenBank/DDBJ databases">
        <title>Complete genome sequence of Weissella confusa strain FS54 provides insights into metabolic potential.</title>
        <authorList>
            <person name="Fhoula I."/>
            <person name="Najjari A."/>
            <person name="Lekired A."/>
            <person name="Bessrour-Aouam N."/>
            <person name="Jaballah S."/>
            <person name="Klibi N."/>
            <person name="Ouzari H.-I."/>
        </authorList>
    </citation>
    <scope>NUCLEOTIDE SEQUENCE</scope>
    <source>
        <strain evidence="6">FS54</strain>
    </source>
</reference>
<dbReference type="Gene3D" id="3.90.870.10">
    <property type="entry name" value="DHBP synthase"/>
    <property type="match status" value="2"/>
</dbReference>